<feature type="coiled-coil region" evidence="3">
    <location>
        <begin position="77"/>
        <end position="104"/>
    </location>
</feature>
<dbReference type="InterPro" id="IPR013079">
    <property type="entry name" value="6Phosfructo_kin"/>
</dbReference>
<dbReference type="GO" id="GO:0005829">
    <property type="term" value="C:cytosol"/>
    <property type="evidence" value="ECO:0007669"/>
    <property type="project" value="TreeGrafter"/>
</dbReference>
<evidence type="ECO:0000256" key="1">
    <source>
        <dbReference type="ARBA" id="ARBA00022741"/>
    </source>
</evidence>
<gene>
    <name evidence="6" type="ORF">Ctob_000401</name>
</gene>
<feature type="compositionally biased region" description="Low complexity" evidence="4">
    <location>
        <begin position="227"/>
        <end position="237"/>
    </location>
</feature>
<feature type="domain" description="6-phosphofructo-2-kinase" evidence="5">
    <location>
        <begin position="28"/>
        <end position="140"/>
    </location>
</feature>
<evidence type="ECO:0000259" key="5">
    <source>
        <dbReference type="Pfam" id="PF01591"/>
    </source>
</evidence>
<proteinExistence type="predicted"/>
<feature type="region of interest" description="Disordered" evidence="4">
    <location>
        <begin position="157"/>
        <end position="179"/>
    </location>
</feature>
<keyword evidence="2" id="KW-0067">ATP-binding</keyword>
<dbReference type="Gene3D" id="3.40.50.1240">
    <property type="entry name" value="Phosphoglycerate mutase-like"/>
    <property type="match status" value="1"/>
</dbReference>
<dbReference type="PANTHER" id="PTHR10606">
    <property type="entry name" value="6-PHOSPHOFRUCTO-2-KINASE/FRUCTOSE-2,6-BISPHOSPHATASE"/>
    <property type="match status" value="1"/>
</dbReference>
<dbReference type="GO" id="GO:0006000">
    <property type="term" value="P:fructose metabolic process"/>
    <property type="evidence" value="ECO:0007669"/>
    <property type="project" value="InterPro"/>
</dbReference>
<dbReference type="SUPFAM" id="SSF52540">
    <property type="entry name" value="P-loop containing nucleoside triphosphate hydrolases"/>
    <property type="match status" value="1"/>
</dbReference>
<dbReference type="PANTHER" id="PTHR10606:SF49">
    <property type="entry name" value="6-PHOSPHOFRUCTO-2-KINASE DOMAIN-CONTAINING PROTEIN"/>
    <property type="match status" value="1"/>
</dbReference>
<sequence>MVGLPARGKSFISKKLERFLSWRGETAVRRRQVVAQTLDRELHGECQVIFVESVCNDTSVLERNLLQKISMSPDYCAMECEAALADLRTRIAQYESQYETLTTHERLSFIKLFDLSSELHLNLIYGSVARLVPYMMGIHIGRRPIWLVRAAHCEDAGDGGTPNSSGEPSESAFPSRRQGSQTVIVPRAAALSEEGLLFAQRLGAFVRARCVEHHVASDATLTQQREAPPATAGAGTADSMWPESTVSSVDAMSESGCVIYTSTLPRAIQTASFVPRLTRPHATSTLNPLDRGVAYGLTEEAFATGMAEDYARWRADLRHTRFPGGESYSDLIARLEPTLIELEQQTSPVLVVSHVSTLQVLSAYFTANSLEEALATSIPHHTVIEFKPSATTMMWERELIHLDDAVPPKSPATPAGGCQARHGPDAAGVIYPATVAMRQAQPEELR</sequence>
<feature type="region of interest" description="Disordered" evidence="4">
    <location>
        <begin position="221"/>
        <end position="246"/>
    </location>
</feature>
<dbReference type="AlphaFoldDB" id="A0A0M0J344"/>
<dbReference type="SUPFAM" id="SSF53254">
    <property type="entry name" value="Phosphoglycerate mutase-like"/>
    <property type="match status" value="1"/>
</dbReference>
<dbReference type="GO" id="GO:0005524">
    <property type="term" value="F:ATP binding"/>
    <property type="evidence" value="ECO:0007669"/>
    <property type="project" value="UniProtKB-KW"/>
</dbReference>
<dbReference type="Pfam" id="PF01591">
    <property type="entry name" value="6PF2K"/>
    <property type="match status" value="2"/>
</dbReference>
<dbReference type="InterPro" id="IPR013078">
    <property type="entry name" value="His_Pase_superF_clade-1"/>
</dbReference>
<organism evidence="6 7">
    <name type="scientific">Chrysochromulina tobinii</name>
    <dbReference type="NCBI Taxonomy" id="1460289"/>
    <lineage>
        <taxon>Eukaryota</taxon>
        <taxon>Haptista</taxon>
        <taxon>Haptophyta</taxon>
        <taxon>Prymnesiophyceae</taxon>
        <taxon>Prymnesiales</taxon>
        <taxon>Chrysochromulinaceae</taxon>
        <taxon>Chrysochromulina</taxon>
    </lineage>
</organism>
<evidence type="ECO:0000313" key="7">
    <source>
        <dbReference type="Proteomes" id="UP000037460"/>
    </source>
</evidence>
<dbReference type="InterPro" id="IPR027417">
    <property type="entry name" value="P-loop_NTPase"/>
</dbReference>
<dbReference type="GO" id="GO:0003873">
    <property type="term" value="F:6-phosphofructo-2-kinase activity"/>
    <property type="evidence" value="ECO:0007669"/>
    <property type="project" value="InterPro"/>
</dbReference>
<dbReference type="OrthoDB" id="267323at2759"/>
<keyword evidence="7" id="KW-1185">Reference proteome</keyword>
<dbReference type="GO" id="GO:0006003">
    <property type="term" value="P:fructose 2,6-bisphosphate metabolic process"/>
    <property type="evidence" value="ECO:0007669"/>
    <property type="project" value="InterPro"/>
</dbReference>
<dbReference type="EMBL" id="JWZX01003399">
    <property type="protein sequence ID" value="KOO20961.1"/>
    <property type="molecule type" value="Genomic_DNA"/>
</dbReference>
<keyword evidence="3" id="KW-0175">Coiled coil</keyword>
<dbReference type="Proteomes" id="UP000037460">
    <property type="component" value="Unassembled WGS sequence"/>
</dbReference>
<dbReference type="Gene3D" id="3.40.50.300">
    <property type="entry name" value="P-loop containing nucleotide triphosphate hydrolases"/>
    <property type="match status" value="2"/>
</dbReference>
<dbReference type="PIRSF" id="PIRSF000709">
    <property type="entry name" value="6PFK_2-Ptase"/>
    <property type="match status" value="1"/>
</dbReference>
<evidence type="ECO:0000313" key="6">
    <source>
        <dbReference type="EMBL" id="KOO20961.1"/>
    </source>
</evidence>
<keyword evidence="6" id="KW-0418">Kinase</keyword>
<dbReference type="Pfam" id="PF00300">
    <property type="entry name" value="His_Phos_1"/>
    <property type="match status" value="1"/>
</dbReference>
<dbReference type="InterPro" id="IPR003094">
    <property type="entry name" value="6Pfruct_kin"/>
</dbReference>
<feature type="domain" description="6-phosphofructo-2-kinase" evidence="5">
    <location>
        <begin position="1"/>
        <end position="25"/>
    </location>
</feature>
<keyword evidence="6" id="KW-0808">Transferase</keyword>
<accession>A0A0M0J344</accession>
<keyword evidence="1" id="KW-0547">Nucleotide-binding</keyword>
<comment type="caution">
    <text evidence="6">The sequence shown here is derived from an EMBL/GenBank/DDBJ whole genome shotgun (WGS) entry which is preliminary data.</text>
</comment>
<name>A0A0M0J344_9EUKA</name>
<evidence type="ECO:0000256" key="4">
    <source>
        <dbReference type="SAM" id="MobiDB-lite"/>
    </source>
</evidence>
<protein>
    <submittedName>
        <fullName evidence="6">6-phosphofructo-2-kinase/fructose-2, 6-biphosphatase</fullName>
    </submittedName>
</protein>
<dbReference type="InterPro" id="IPR029033">
    <property type="entry name" value="His_PPase_superfam"/>
</dbReference>
<dbReference type="GO" id="GO:0004331">
    <property type="term" value="F:fructose-2,6-bisphosphate 2-phosphatase activity"/>
    <property type="evidence" value="ECO:0007669"/>
    <property type="project" value="TreeGrafter"/>
</dbReference>
<evidence type="ECO:0000256" key="2">
    <source>
        <dbReference type="ARBA" id="ARBA00022840"/>
    </source>
</evidence>
<reference evidence="7" key="1">
    <citation type="journal article" date="2015" name="PLoS Genet.">
        <title>Genome Sequence and Transcriptome Analyses of Chrysochromulina tobin: Metabolic Tools for Enhanced Algal Fitness in the Prominent Order Prymnesiales (Haptophyceae).</title>
        <authorList>
            <person name="Hovde B.T."/>
            <person name="Deodato C.R."/>
            <person name="Hunsperger H.M."/>
            <person name="Ryken S.A."/>
            <person name="Yost W."/>
            <person name="Jha R.K."/>
            <person name="Patterson J."/>
            <person name="Monnat R.J. Jr."/>
            <person name="Barlow S.B."/>
            <person name="Starkenburg S.R."/>
            <person name="Cattolico R.A."/>
        </authorList>
    </citation>
    <scope>NUCLEOTIDE SEQUENCE</scope>
    <source>
        <strain evidence="7">CCMP291</strain>
    </source>
</reference>
<evidence type="ECO:0000256" key="3">
    <source>
        <dbReference type="SAM" id="Coils"/>
    </source>
</evidence>